<name>A0A016S7P3_9BILA</name>
<protein>
    <submittedName>
        <fullName evidence="1">Uncharacterized protein</fullName>
    </submittedName>
</protein>
<evidence type="ECO:0000313" key="2">
    <source>
        <dbReference type="Proteomes" id="UP000024635"/>
    </source>
</evidence>
<organism evidence="1 2">
    <name type="scientific">Ancylostoma ceylanicum</name>
    <dbReference type="NCBI Taxonomy" id="53326"/>
    <lineage>
        <taxon>Eukaryota</taxon>
        <taxon>Metazoa</taxon>
        <taxon>Ecdysozoa</taxon>
        <taxon>Nematoda</taxon>
        <taxon>Chromadorea</taxon>
        <taxon>Rhabditida</taxon>
        <taxon>Rhabditina</taxon>
        <taxon>Rhabditomorpha</taxon>
        <taxon>Strongyloidea</taxon>
        <taxon>Ancylostomatidae</taxon>
        <taxon>Ancylostomatinae</taxon>
        <taxon>Ancylostoma</taxon>
    </lineage>
</organism>
<accession>A0A016S7P3</accession>
<reference evidence="2" key="1">
    <citation type="journal article" date="2015" name="Nat. Genet.">
        <title>The genome and transcriptome of the zoonotic hookworm Ancylostoma ceylanicum identify infection-specific gene families.</title>
        <authorList>
            <person name="Schwarz E.M."/>
            <person name="Hu Y."/>
            <person name="Antoshechkin I."/>
            <person name="Miller M.M."/>
            <person name="Sternberg P.W."/>
            <person name="Aroian R.V."/>
        </authorList>
    </citation>
    <scope>NUCLEOTIDE SEQUENCE</scope>
    <source>
        <strain evidence="2">HY135</strain>
    </source>
</reference>
<dbReference type="Proteomes" id="UP000024635">
    <property type="component" value="Unassembled WGS sequence"/>
</dbReference>
<keyword evidence="2" id="KW-1185">Reference proteome</keyword>
<dbReference type="AlphaFoldDB" id="A0A016S7P3"/>
<sequence>MRGASSVEVSRAGQNFTLVFCRAEYCTGRILSLQFERGTERSLSTELEIGREPRHPLIAGDYQVVCLQDPCQIRPSTRLHRLMSYTG</sequence>
<comment type="caution">
    <text evidence="1">The sequence shown here is derived from an EMBL/GenBank/DDBJ whole genome shotgun (WGS) entry which is preliminary data.</text>
</comment>
<gene>
    <name evidence="1" type="primary">Acey_s0278.g1155</name>
    <name evidence="1" type="ORF">Y032_0278g1155</name>
</gene>
<evidence type="ECO:0000313" key="1">
    <source>
        <dbReference type="EMBL" id="EYB86466.1"/>
    </source>
</evidence>
<dbReference type="EMBL" id="JARK01001614">
    <property type="protein sequence ID" value="EYB86466.1"/>
    <property type="molecule type" value="Genomic_DNA"/>
</dbReference>
<proteinExistence type="predicted"/>